<dbReference type="SUPFAM" id="SSF56349">
    <property type="entry name" value="DNA breaking-rejoining enzymes"/>
    <property type="match status" value="1"/>
</dbReference>
<gene>
    <name evidence="4" type="ORF">H310_09530</name>
</gene>
<proteinExistence type="predicted"/>
<feature type="domain" description="Core-binding (CB)" evidence="3">
    <location>
        <begin position="10"/>
        <end position="88"/>
    </location>
</feature>
<accession>A0A024TUG4</accession>
<dbReference type="InterPro" id="IPR010998">
    <property type="entry name" value="Integrase_recombinase_N"/>
</dbReference>
<dbReference type="AlphaFoldDB" id="A0A024TUG4"/>
<dbReference type="OrthoDB" id="66463at2759"/>
<reference evidence="4" key="1">
    <citation type="submission" date="2013-12" db="EMBL/GenBank/DDBJ databases">
        <title>The Genome Sequence of Aphanomyces invadans NJM9701.</title>
        <authorList>
            <consortium name="The Broad Institute Genomics Platform"/>
            <person name="Russ C."/>
            <person name="Tyler B."/>
            <person name="van West P."/>
            <person name="Dieguez-Uribeondo J."/>
            <person name="Young S.K."/>
            <person name="Zeng Q."/>
            <person name="Gargeya S."/>
            <person name="Fitzgerald M."/>
            <person name="Abouelleil A."/>
            <person name="Alvarado L."/>
            <person name="Chapman S.B."/>
            <person name="Gainer-Dewar J."/>
            <person name="Goldberg J."/>
            <person name="Griggs A."/>
            <person name="Gujja S."/>
            <person name="Hansen M."/>
            <person name="Howarth C."/>
            <person name="Imamovic A."/>
            <person name="Ireland A."/>
            <person name="Larimer J."/>
            <person name="McCowan C."/>
            <person name="Murphy C."/>
            <person name="Pearson M."/>
            <person name="Poon T.W."/>
            <person name="Priest M."/>
            <person name="Roberts A."/>
            <person name="Saif S."/>
            <person name="Shea T."/>
            <person name="Sykes S."/>
            <person name="Wortman J."/>
            <person name="Nusbaum C."/>
            <person name="Birren B."/>
        </authorList>
    </citation>
    <scope>NUCLEOTIDE SEQUENCE [LARGE SCALE GENOMIC DNA]</scope>
    <source>
        <strain evidence="4">NJM9701</strain>
    </source>
</reference>
<dbReference type="InterPro" id="IPR011010">
    <property type="entry name" value="DNA_brk_join_enz"/>
</dbReference>
<dbReference type="InterPro" id="IPR044068">
    <property type="entry name" value="CB"/>
</dbReference>
<dbReference type="GO" id="GO:0006310">
    <property type="term" value="P:DNA recombination"/>
    <property type="evidence" value="ECO:0007669"/>
    <property type="project" value="UniProtKB-KW"/>
</dbReference>
<dbReference type="GO" id="GO:0015074">
    <property type="term" value="P:DNA integration"/>
    <property type="evidence" value="ECO:0007669"/>
    <property type="project" value="InterPro"/>
</dbReference>
<dbReference type="Gene3D" id="1.10.443.10">
    <property type="entry name" value="Intergrase catalytic core"/>
    <property type="match status" value="1"/>
</dbReference>
<keyword evidence="2" id="KW-0233">DNA recombination</keyword>
<dbReference type="RefSeq" id="XP_008873848.1">
    <property type="nucleotide sequence ID" value="XM_008875626.1"/>
</dbReference>
<evidence type="ECO:0000256" key="2">
    <source>
        <dbReference type="ARBA" id="ARBA00023172"/>
    </source>
</evidence>
<dbReference type="VEuPathDB" id="FungiDB:H310_09530"/>
<name>A0A024TUG4_9STRA</name>
<dbReference type="GeneID" id="20086580"/>
<evidence type="ECO:0000256" key="1">
    <source>
        <dbReference type="ARBA" id="ARBA00023125"/>
    </source>
</evidence>
<dbReference type="PROSITE" id="PS51900">
    <property type="entry name" value="CB"/>
    <property type="match status" value="1"/>
</dbReference>
<evidence type="ECO:0000259" key="3">
    <source>
        <dbReference type="PROSITE" id="PS51900"/>
    </source>
</evidence>
<dbReference type="Gene3D" id="1.10.150.130">
    <property type="match status" value="1"/>
</dbReference>
<dbReference type="EMBL" id="KI913972">
    <property type="protein sequence ID" value="ETV97639.1"/>
    <property type="molecule type" value="Genomic_DNA"/>
</dbReference>
<sequence>MPPKNTAAVPSKKTIEESFHGASTRRAYTTYQKQFEAYLSMHKGGMSAGAAGIEKFPDFFHFLYSQGKIARTIDLAKSALVAFFTALGVNPSPAQDSTTRRYIVGLQKYNKQNNVDEEKKAHTLSLYELSTLMNGLAGLHPFVGAMYRLLLAVGYLGCFRMGEVLALRWNDVQLVTDKKADTLP</sequence>
<organism evidence="4">
    <name type="scientific">Aphanomyces invadans</name>
    <dbReference type="NCBI Taxonomy" id="157072"/>
    <lineage>
        <taxon>Eukaryota</taxon>
        <taxon>Sar</taxon>
        <taxon>Stramenopiles</taxon>
        <taxon>Oomycota</taxon>
        <taxon>Saprolegniomycetes</taxon>
        <taxon>Saprolegniales</taxon>
        <taxon>Verrucalvaceae</taxon>
        <taxon>Aphanomyces</taxon>
    </lineage>
</organism>
<dbReference type="GO" id="GO:0003677">
    <property type="term" value="F:DNA binding"/>
    <property type="evidence" value="ECO:0007669"/>
    <property type="project" value="UniProtKB-KW"/>
</dbReference>
<keyword evidence="1" id="KW-0238">DNA-binding</keyword>
<dbReference type="InterPro" id="IPR013762">
    <property type="entry name" value="Integrase-like_cat_sf"/>
</dbReference>
<protein>
    <recommendedName>
        <fullName evidence="3">Core-binding (CB) domain-containing protein</fullName>
    </recommendedName>
</protein>
<evidence type="ECO:0000313" key="4">
    <source>
        <dbReference type="EMBL" id="ETV97639.1"/>
    </source>
</evidence>